<accession>A0ABS4E8D6</accession>
<feature type="transmembrane region" description="Helical" evidence="7">
    <location>
        <begin position="348"/>
        <end position="372"/>
    </location>
</feature>
<evidence type="ECO:0000256" key="4">
    <source>
        <dbReference type="ARBA" id="ARBA00022692"/>
    </source>
</evidence>
<keyword evidence="6 7" id="KW-0472">Membrane</keyword>
<evidence type="ECO:0000313" key="8">
    <source>
        <dbReference type="EMBL" id="MBP1854197.1"/>
    </source>
</evidence>
<dbReference type="Proteomes" id="UP000767291">
    <property type="component" value="Unassembled WGS sequence"/>
</dbReference>
<comment type="caution">
    <text evidence="8">The sequence shown here is derived from an EMBL/GenBank/DDBJ whole genome shotgun (WGS) entry which is preliminary data.</text>
</comment>
<reference evidence="8 9" key="1">
    <citation type="submission" date="2021-03" db="EMBL/GenBank/DDBJ databases">
        <title>Genomic Encyclopedia of Type Strains, Phase IV (KMG-IV): sequencing the most valuable type-strain genomes for metagenomic binning, comparative biology and taxonomic classification.</title>
        <authorList>
            <person name="Goeker M."/>
        </authorList>
    </citation>
    <scope>NUCLEOTIDE SEQUENCE [LARGE SCALE GENOMIC DNA]</scope>
    <source>
        <strain evidence="8 9">DSM 1289</strain>
    </source>
</reference>
<name>A0ABS4E8D6_9FIRM</name>
<dbReference type="NCBIfam" id="NF037981">
    <property type="entry name" value="NCS2_1"/>
    <property type="match status" value="1"/>
</dbReference>
<feature type="transmembrane region" description="Helical" evidence="7">
    <location>
        <begin position="286"/>
        <end position="308"/>
    </location>
</feature>
<feature type="transmembrane region" description="Helical" evidence="7">
    <location>
        <begin position="320"/>
        <end position="342"/>
    </location>
</feature>
<dbReference type="Pfam" id="PF00860">
    <property type="entry name" value="Xan_ur_permease"/>
    <property type="match status" value="1"/>
</dbReference>
<dbReference type="InterPro" id="IPR006043">
    <property type="entry name" value="NCS2"/>
</dbReference>
<keyword evidence="3" id="KW-0813">Transport</keyword>
<dbReference type="PANTHER" id="PTHR42810:SF2">
    <property type="entry name" value="PURINE PERMEASE C1399.01C-RELATED"/>
    <property type="match status" value="1"/>
</dbReference>
<evidence type="ECO:0000256" key="1">
    <source>
        <dbReference type="ARBA" id="ARBA00004141"/>
    </source>
</evidence>
<feature type="transmembrane region" description="Helical" evidence="7">
    <location>
        <begin position="87"/>
        <end position="106"/>
    </location>
</feature>
<feature type="transmembrane region" description="Helical" evidence="7">
    <location>
        <begin position="21"/>
        <end position="43"/>
    </location>
</feature>
<dbReference type="RefSeq" id="WP_209455755.1">
    <property type="nucleotide sequence ID" value="NZ_BAAACS010000017.1"/>
</dbReference>
<evidence type="ECO:0000256" key="6">
    <source>
        <dbReference type="ARBA" id="ARBA00023136"/>
    </source>
</evidence>
<gene>
    <name evidence="8" type="ORF">J2Z43_000587</name>
</gene>
<dbReference type="EMBL" id="JAGGJX010000001">
    <property type="protein sequence ID" value="MBP1854197.1"/>
    <property type="molecule type" value="Genomic_DNA"/>
</dbReference>
<feature type="transmembrane region" description="Helical" evidence="7">
    <location>
        <begin position="171"/>
        <end position="190"/>
    </location>
</feature>
<keyword evidence="9" id="KW-1185">Reference proteome</keyword>
<comment type="subcellular location">
    <subcellularLocation>
        <location evidence="1">Membrane</location>
        <topology evidence="1">Multi-pass membrane protein</topology>
    </subcellularLocation>
</comment>
<keyword evidence="4 7" id="KW-0812">Transmembrane</keyword>
<feature type="transmembrane region" description="Helical" evidence="7">
    <location>
        <begin position="112"/>
        <end position="131"/>
    </location>
</feature>
<feature type="transmembrane region" description="Helical" evidence="7">
    <location>
        <begin position="138"/>
        <end position="159"/>
    </location>
</feature>
<evidence type="ECO:0000256" key="5">
    <source>
        <dbReference type="ARBA" id="ARBA00022989"/>
    </source>
</evidence>
<proteinExistence type="inferred from homology"/>
<protein>
    <submittedName>
        <fullName evidence="8">Uracil-xanthine permease</fullName>
    </submittedName>
</protein>
<evidence type="ECO:0000313" key="9">
    <source>
        <dbReference type="Proteomes" id="UP000767291"/>
    </source>
</evidence>
<keyword evidence="5 7" id="KW-1133">Transmembrane helix</keyword>
<evidence type="ECO:0000256" key="2">
    <source>
        <dbReference type="ARBA" id="ARBA00008821"/>
    </source>
</evidence>
<dbReference type="PANTHER" id="PTHR42810">
    <property type="entry name" value="PURINE PERMEASE C1399.01C-RELATED"/>
    <property type="match status" value="1"/>
</dbReference>
<feature type="transmembrane region" description="Helical" evidence="7">
    <location>
        <begin position="55"/>
        <end position="75"/>
    </location>
</feature>
<evidence type="ECO:0000256" key="3">
    <source>
        <dbReference type="ARBA" id="ARBA00022448"/>
    </source>
</evidence>
<organism evidence="8 9">
    <name type="scientific">Metaclostridioides mangenotii</name>
    <dbReference type="NCBI Taxonomy" id="1540"/>
    <lineage>
        <taxon>Bacteria</taxon>
        <taxon>Bacillati</taxon>
        <taxon>Bacillota</taxon>
        <taxon>Clostridia</taxon>
        <taxon>Peptostreptococcales</taxon>
        <taxon>Peptostreptococcaceae</taxon>
        <taxon>Metaclostridioides</taxon>
    </lineage>
</organism>
<feature type="transmembrane region" description="Helical" evidence="7">
    <location>
        <begin position="248"/>
        <end position="274"/>
    </location>
</feature>
<feature type="transmembrane region" description="Helical" evidence="7">
    <location>
        <begin position="202"/>
        <end position="219"/>
    </location>
</feature>
<sequence>MKVNNTSKYDLDGIPPLKEAVPLALQHLLAMIVGNMVPAILIANVVGLNQTQSTMLIQGSMLAAGLATFLQLYPIPLFKGYKIGVRLPLMMGMSYVFLGACISVAAEHGLAALFGAQIAAGVIVFFIGFIIKKIRHIFTAVISGTIIACMGIGLFSTAIKNLAGGEGTELFGNPINFLIGGFVAIIIIMINKFGKGLVKNSSILIGIVVGYAVSLAAGIIDFSAVQGAAFISLPTPVAFGLEFKPELIVMFTIIYIIGIVDMMGATTIVTMGAMDRAVTDEELSSIVLGNSISSIISSVFSALPTGVFSQNTVIVSMNKVISRYVIALGAAVLLLAGVSPYLGAIMTTIPNCVIGGATIVVFSSIAMSGFSIIGSDGFTEENNLIAGVSIAVSIGVSTFPQVLNQFPDIVQTIVGNSYIVSGAVIAILLQTVFKLKLFSKDEIAASKEKIG</sequence>
<feature type="transmembrane region" description="Helical" evidence="7">
    <location>
        <begin position="384"/>
        <end position="403"/>
    </location>
</feature>
<evidence type="ECO:0000256" key="7">
    <source>
        <dbReference type="SAM" id="Phobius"/>
    </source>
</evidence>
<comment type="similarity">
    <text evidence="2">Belongs to the nucleobase:cation symporter-2 (NCS2) (TC 2.A.40) family.</text>
</comment>
<feature type="transmembrane region" description="Helical" evidence="7">
    <location>
        <begin position="409"/>
        <end position="429"/>
    </location>
</feature>